<dbReference type="SUPFAM" id="SSF47413">
    <property type="entry name" value="lambda repressor-like DNA-binding domains"/>
    <property type="match status" value="1"/>
</dbReference>
<keyword evidence="3" id="KW-1185">Reference proteome</keyword>
<dbReference type="Gene3D" id="1.10.260.40">
    <property type="entry name" value="lambda repressor-like DNA-binding domains"/>
    <property type="match status" value="1"/>
</dbReference>
<dbReference type="EMBL" id="BMJE01000001">
    <property type="protein sequence ID" value="GGB64400.1"/>
    <property type="molecule type" value="Genomic_DNA"/>
</dbReference>
<dbReference type="InterPro" id="IPR010982">
    <property type="entry name" value="Lambda_DNA-bd_dom_sf"/>
</dbReference>
<organism evidence="2 3">
    <name type="scientific">Flavobacterium suaedae</name>
    <dbReference type="NCBI Taxonomy" id="1767027"/>
    <lineage>
        <taxon>Bacteria</taxon>
        <taxon>Pseudomonadati</taxon>
        <taxon>Bacteroidota</taxon>
        <taxon>Flavobacteriia</taxon>
        <taxon>Flavobacteriales</taxon>
        <taxon>Flavobacteriaceae</taxon>
        <taxon>Flavobacterium</taxon>
    </lineage>
</organism>
<reference evidence="3" key="1">
    <citation type="journal article" date="2019" name="Int. J. Syst. Evol. Microbiol.">
        <title>The Global Catalogue of Microorganisms (GCM) 10K type strain sequencing project: providing services to taxonomists for standard genome sequencing and annotation.</title>
        <authorList>
            <consortium name="The Broad Institute Genomics Platform"/>
            <consortium name="The Broad Institute Genome Sequencing Center for Infectious Disease"/>
            <person name="Wu L."/>
            <person name="Ma J."/>
        </authorList>
    </citation>
    <scope>NUCLEOTIDE SEQUENCE [LARGE SCALE GENOMIC DNA]</scope>
    <source>
        <strain evidence="3">CGMCC 1.15461</strain>
    </source>
</reference>
<dbReference type="InterPro" id="IPR053830">
    <property type="entry name" value="DUF6922"/>
</dbReference>
<comment type="caution">
    <text evidence="2">The sequence shown here is derived from an EMBL/GenBank/DDBJ whole genome shotgun (WGS) entry which is preliminary data.</text>
</comment>
<dbReference type="Pfam" id="PF21956">
    <property type="entry name" value="DUF6922"/>
    <property type="match status" value="1"/>
</dbReference>
<name>A0ABQ1JEX4_9FLAO</name>
<sequence>MNVKSLTSKQIVFVSKNAYICDMEKRFEKYRGIHPGIILERELRNRNLAQRPFALSVGLARQSFNQIIKGKRSLPLPAALRIDHELNIEEGTLALLQTYYEIEKEKRKLLQENRPNMQLLRKSLFWDTDSETIDWTRQARAVILRVFERGNFTEKKEILRFYGAEKTRQVLRDNNNAAGAVQWNKAV</sequence>
<evidence type="ECO:0000259" key="1">
    <source>
        <dbReference type="Pfam" id="PF21956"/>
    </source>
</evidence>
<accession>A0ABQ1JEX4</accession>
<protein>
    <recommendedName>
        <fullName evidence="1">DUF6922 domain-containing protein</fullName>
    </recommendedName>
</protein>
<evidence type="ECO:0000313" key="3">
    <source>
        <dbReference type="Proteomes" id="UP000615760"/>
    </source>
</evidence>
<evidence type="ECO:0000313" key="2">
    <source>
        <dbReference type="EMBL" id="GGB64400.1"/>
    </source>
</evidence>
<gene>
    <name evidence="2" type="ORF">GCM10007424_00360</name>
</gene>
<proteinExistence type="predicted"/>
<feature type="domain" description="DUF6922" evidence="1">
    <location>
        <begin position="120"/>
        <end position="171"/>
    </location>
</feature>
<dbReference type="Proteomes" id="UP000615760">
    <property type="component" value="Unassembled WGS sequence"/>
</dbReference>